<dbReference type="Proteomes" id="UP000219636">
    <property type="component" value="Unassembled WGS sequence"/>
</dbReference>
<dbReference type="GO" id="GO:1904047">
    <property type="term" value="F:S-adenosyl-L-methionine binding"/>
    <property type="evidence" value="ECO:0007669"/>
    <property type="project" value="TreeGrafter"/>
</dbReference>
<evidence type="ECO:0000256" key="4">
    <source>
        <dbReference type="ARBA" id="ARBA00022679"/>
    </source>
</evidence>
<evidence type="ECO:0000313" key="10">
    <source>
        <dbReference type="Proteomes" id="UP000219636"/>
    </source>
</evidence>
<dbReference type="NCBIfam" id="TIGR00571">
    <property type="entry name" value="dam"/>
    <property type="match status" value="1"/>
</dbReference>
<feature type="binding site" evidence="7">
    <location>
        <position position="67"/>
    </location>
    <ligand>
        <name>S-adenosyl-L-methionine</name>
        <dbReference type="ChEBI" id="CHEBI:59789"/>
    </ligand>
</feature>
<dbReference type="Pfam" id="PF02086">
    <property type="entry name" value="MethyltransfD12"/>
    <property type="match status" value="1"/>
</dbReference>
<feature type="coiled-coil region" evidence="8">
    <location>
        <begin position="76"/>
        <end position="103"/>
    </location>
</feature>
<evidence type="ECO:0000256" key="1">
    <source>
        <dbReference type="ARBA" id="ARBA00006594"/>
    </source>
</evidence>
<dbReference type="InterPro" id="IPR029063">
    <property type="entry name" value="SAM-dependent_MTases_sf"/>
</dbReference>
<dbReference type="EMBL" id="OBMQ01000001">
    <property type="protein sequence ID" value="SOB90333.1"/>
    <property type="molecule type" value="Genomic_DNA"/>
</dbReference>
<proteinExistence type="inferred from homology"/>
<dbReference type="RefSeq" id="WP_097071732.1">
    <property type="nucleotide sequence ID" value="NZ_OBMQ01000001.1"/>
</dbReference>
<organism evidence="9 10">
    <name type="scientific">Ureibacillus xyleni</name>
    <dbReference type="NCBI Taxonomy" id="614648"/>
    <lineage>
        <taxon>Bacteria</taxon>
        <taxon>Bacillati</taxon>
        <taxon>Bacillota</taxon>
        <taxon>Bacilli</taxon>
        <taxon>Bacillales</taxon>
        <taxon>Caryophanaceae</taxon>
        <taxon>Ureibacillus</taxon>
    </lineage>
</organism>
<protein>
    <recommendedName>
        <fullName evidence="2">site-specific DNA-methyltransferase (adenine-specific)</fullName>
        <ecNumber evidence="2">2.1.1.72</ecNumber>
    </recommendedName>
</protein>
<reference evidence="10" key="1">
    <citation type="submission" date="2017-08" db="EMBL/GenBank/DDBJ databases">
        <authorList>
            <person name="Varghese N."/>
            <person name="Submissions S."/>
        </authorList>
    </citation>
    <scope>NUCLEOTIDE SEQUENCE [LARGE SCALE GENOMIC DNA]</scope>
    <source>
        <strain evidence="10">JC22</strain>
    </source>
</reference>
<dbReference type="AlphaFoldDB" id="A0A285R896"/>
<comment type="similarity">
    <text evidence="1">Belongs to the N(4)/N(6)-methyltransferase family.</text>
</comment>
<keyword evidence="4" id="KW-0808">Transferase</keyword>
<dbReference type="InterPro" id="IPR012263">
    <property type="entry name" value="M_m6A_EcoRV"/>
</dbReference>
<sequence>MTKQSLAKPFIKWAGGKQKVLSQLEQYLPNELKEGKCHTYIEPFVGGGAMLFYVLQRYSIDRAIISDTNSDLITTFLAVKQNVDELISRLKELQEHYYSLEEAEKSIFYYQMRAKFNQKKDASIELAAQFIFLNKTCFNGLYRVNKNGEFNVPIGRYTKPVICDEENLRLCSVVLRNVEIYNQSYEKNSEWFASDVFCFFDPPYRPLNASKSFTKYQAYGFSEDDQIALAAFYSEMNRQGSKLMLCNSDPTSMHPEDDFFDKNYQGCNIHRIQANRSINSNPSRRGKVSELVITNY</sequence>
<evidence type="ECO:0000256" key="6">
    <source>
        <dbReference type="ARBA" id="ARBA00047942"/>
    </source>
</evidence>
<dbReference type="PANTHER" id="PTHR30481:SF3">
    <property type="entry name" value="DNA ADENINE METHYLASE"/>
    <property type="match status" value="1"/>
</dbReference>
<name>A0A285R896_9BACL</name>
<dbReference type="PANTHER" id="PTHR30481">
    <property type="entry name" value="DNA ADENINE METHYLASE"/>
    <property type="match status" value="1"/>
</dbReference>
<evidence type="ECO:0000256" key="2">
    <source>
        <dbReference type="ARBA" id="ARBA00011900"/>
    </source>
</evidence>
<keyword evidence="10" id="KW-1185">Reference proteome</keyword>
<comment type="catalytic activity">
    <reaction evidence="6">
        <text>a 2'-deoxyadenosine in DNA + S-adenosyl-L-methionine = an N(6)-methyl-2'-deoxyadenosine in DNA + S-adenosyl-L-homocysteine + H(+)</text>
        <dbReference type="Rhea" id="RHEA:15197"/>
        <dbReference type="Rhea" id="RHEA-COMP:12418"/>
        <dbReference type="Rhea" id="RHEA-COMP:12419"/>
        <dbReference type="ChEBI" id="CHEBI:15378"/>
        <dbReference type="ChEBI" id="CHEBI:57856"/>
        <dbReference type="ChEBI" id="CHEBI:59789"/>
        <dbReference type="ChEBI" id="CHEBI:90615"/>
        <dbReference type="ChEBI" id="CHEBI:90616"/>
        <dbReference type="EC" id="2.1.1.72"/>
    </reaction>
</comment>
<evidence type="ECO:0000256" key="3">
    <source>
        <dbReference type="ARBA" id="ARBA00022603"/>
    </source>
</evidence>
<feature type="binding site" evidence="7">
    <location>
        <position position="13"/>
    </location>
    <ligand>
        <name>S-adenosyl-L-methionine</name>
        <dbReference type="ChEBI" id="CHEBI:59789"/>
    </ligand>
</feature>
<feature type="binding site" evidence="7">
    <location>
        <position position="17"/>
    </location>
    <ligand>
        <name>S-adenosyl-L-methionine</name>
        <dbReference type="ChEBI" id="CHEBI:59789"/>
    </ligand>
</feature>
<keyword evidence="5" id="KW-0949">S-adenosyl-L-methionine</keyword>
<keyword evidence="3 9" id="KW-0489">Methyltransferase</keyword>
<dbReference type="PIRSF" id="PIRSF000398">
    <property type="entry name" value="M_m6A_EcoRV"/>
    <property type="match status" value="1"/>
</dbReference>
<dbReference type="InterPro" id="IPR012327">
    <property type="entry name" value="MeTrfase_D12"/>
</dbReference>
<dbReference type="Gene3D" id="1.10.1020.10">
    <property type="entry name" value="Adenine-specific Methyltransferase, Domain 2"/>
    <property type="match status" value="1"/>
</dbReference>
<accession>A0A285R896</accession>
<evidence type="ECO:0000256" key="7">
    <source>
        <dbReference type="PIRSR" id="PIRSR000398-1"/>
    </source>
</evidence>
<dbReference type="OrthoDB" id="9805629at2"/>
<gene>
    <name evidence="9" type="ORF">SAMN05880501_101143</name>
</gene>
<dbReference type="GO" id="GO:0006298">
    <property type="term" value="P:mismatch repair"/>
    <property type="evidence" value="ECO:0007669"/>
    <property type="project" value="TreeGrafter"/>
</dbReference>
<evidence type="ECO:0000256" key="5">
    <source>
        <dbReference type="ARBA" id="ARBA00022691"/>
    </source>
</evidence>
<dbReference type="GO" id="GO:0009007">
    <property type="term" value="F:site-specific DNA-methyltransferase (adenine-specific) activity"/>
    <property type="evidence" value="ECO:0007669"/>
    <property type="project" value="UniProtKB-EC"/>
</dbReference>
<dbReference type="GO" id="GO:0009307">
    <property type="term" value="P:DNA restriction-modification system"/>
    <property type="evidence" value="ECO:0007669"/>
    <property type="project" value="InterPro"/>
</dbReference>
<feature type="binding site" evidence="7">
    <location>
        <position position="201"/>
    </location>
    <ligand>
        <name>S-adenosyl-L-methionine</name>
        <dbReference type="ChEBI" id="CHEBI:59789"/>
    </ligand>
</feature>
<dbReference type="SUPFAM" id="SSF53335">
    <property type="entry name" value="S-adenosyl-L-methionine-dependent methyltransferases"/>
    <property type="match status" value="1"/>
</dbReference>
<dbReference type="PRINTS" id="PR00505">
    <property type="entry name" value="D12N6MTFRASE"/>
</dbReference>
<dbReference type="EC" id="2.1.1.72" evidence="2"/>
<dbReference type="Gene3D" id="3.40.50.150">
    <property type="entry name" value="Vaccinia Virus protein VP39"/>
    <property type="match status" value="1"/>
</dbReference>
<dbReference type="InterPro" id="IPR023095">
    <property type="entry name" value="Ade_MeTrfase_dom_2"/>
</dbReference>
<evidence type="ECO:0000256" key="8">
    <source>
        <dbReference type="SAM" id="Coils"/>
    </source>
</evidence>
<dbReference type="GO" id="GO:0043565">
    <property type="term" value="F:sequence-specific DNA binding"/>
    <property type="evidence" value="ECO:0007669"/>
    <property type="project" value="TreeGrafter"/>
</dbReference>
<dbReference type="GO" id="GO:0032259">
    <property type="term" value="P:methylation"/>
    <property type="evidence" value="ECO:0007669"/>
    <property type="project" value="UniProtKB-KW"/>
</dbReference>
<keyword evidence="8" id="KW-0175">Coiled coil</keyword>
<evidence type="ECO:0000313" key="9">
    <source>
        <dbReference type="EMBL" id="SOB90333.1"/>
    </source>
</evidence>